<name>A0A6C0H554_9ZZZZ</name>
<organism evidence="2">
    <name type="scientific">viral metagenome</name>
    <dbReference type="NCBI Taxonomy" id="1070528"/>
    <lineage>
        <taxon>unclassified sequences</taxon>
        <taxon>metagenomes</taxon>
        <taxon>organismal metagenomes</taxon>
    </lineage>
</organism>
<dbReference type="InterPro" id="IPR029054">
    <property type="entry name" value="dUTPase-like"/>
</dbReference>
<accession>A0A6C0H554</accession>
<dbReference type="AlphaFoldDB" id="A0A6C0H554"/>
<dbReference type="InterPro" id="IPR036157">
    <property type="entry name" value="dUTPase-like_sf"/>
</dbReference>
<sequence length="215" mass="24389">MRNLQTIDAKHVSSDCDNDALDADAIGDYYNLYMYIHNSDEGDVNVELKNMYKESSKNNNELVDKYLACCASEDDEDKDAITYCYNSGFDLFCPTNIECTHINKYMLDHNISCSMTYQGRFVGYYLYVRSSTPIKTPLRLSNNVGIIDSGYRGNIKGCFDIIDTKSNFNFEKGNRYMQLCPPDIGKPMKVHIVDAFHNLGKKNNRNCDGFGSSGN</sequence>
<evidence type="ECO:0000259" key="1">
    <source>
        <dbReference type="Pfam" id="PF00692"/>
    </source>
</evidence>
<evidence type="ECO:0000313" key="2">
    <source>
        <dbReference type="EMBL" id="QHT75143.1"/>
    </source>
</evidence>
<proteinExistence type="predicted"/>
<dbReference type="SUPFAM" id="SSF51283">
    <property type="entry name" value="dUTPase-like"/>
    <property type="match status" value="1"/>
</dbReference>
<dbReference type="Pfam" id="PF00692">
    <property type="entry name" value="dUTPase"/>
    <property type="match status" value="1"/>
</dbReference>
<dbReference type="Gene3D" id="2.70.40.10">
    <property type="match status" value="1"/>
</dbReference>
<dbReference type="EMBL" id="MN739863">
    <property type="protein sequence ID" value="QHT75143.1"/>
    <property type="molecule type" value="Genomic_DNA"/>
</dbReference>
<protein>
    <recommendedName>
        <fullName evidence="1">dUTPase-like domain-containing protein</fullName>
    </recommendedName>
</protein>
<reference evidence="2" key="1">
    <citation type="journal article" date="2020" name="Nature">
        <title>Giant virus diversity and host interactions through global metagenomics.</title>
        <authorList>
            <person name="Schulz F."/>
            <person name="Roux S."/>
            <person name="Paez-Espino D."/>
            <person name="Jungbluth S."/>
            <person name="Walsh D.A."/>
            <person name="Denef V.J."/>
            <person name="McMahon K.D."/>
            <person name="Konstantinidis K.T."/>
            <person name="Eloe-Fadrosh E.A."/>
            <person name="Kyrpides N.C."/>
            <person name="Woyke T."/>
        </authorList>
    </citation>
    <scope>NUCLEOTIDE SEQUENCE</scope>
    <source>
        <strain evidence="2">GVMAG-M-3300023179-63</strain>
    </source>
</reference>
<feature type="domain" description="dUTPase-like" evidence="1">
    <location>
        <begin position="86"/>
        <end position="214"/>
    </location>
</feature>